<keyword evidence="3" id="KW-1185">Reference proteome</keyword>
<evidence type="ECO:0000256" key="1">
    <source>
        <dbReference type="ARBA" id="ARBA00023172"/>
    </source>
</evidence>
<organism evidence="2 3">
    <name type="scientific">Pseudomonas silesiensis</name>
    <dbReference type="NCBI Taxonomy" id="1853130"/>
    <lineage>
        <taxon>Bacteria</taxon>
        <taxon>Pseudomonadati</taxon>
        <taxon>Pseudomonadota</taxon>
        <taxon>Gammaproteobacteria</taxon>
        <taxon>Pseudomonadales</taxon>
        <taxon>Pseudomonadaceae</taxon>
        <taxon>Pseudomonas</taxon>
    </lineage>
</organism>
<dbReference type="KEGG" id="psil:PMA3_06610"/>
<dbReference type="STRING" id="1853130.PMA3_06610"/>
<name>A0A191YQ13_9PSED</name>
<dbReference type="RefSeq" id="WP_064676408.1">
    <property type="nucleotide sequence ID" value="NZ_CP014870.1"/>
</dbReference>
<sequence length="426" mass="49826">MIKFEIKPIKYYSSTLLANVEHYVLIAEKDKKRILVSIPNIYLYRKSRSSMQTSKRYATLIAQFYRFLSNFEKFKLVEPGDYHIHVSNVEIRHWQIFRQQKRISRGTPHPTSETIYSDATTVYYFFKWLSDEGIPTGVKIRLKTWIANFKDRRLLNYLAKKTKLSLDTDPIRVLDKQARQKKAVHLIKHSEVKTLLSAYPDKVYAVLFNFALATAMRPMELVKFPYMGNGKNRHILPYSQMDSEIKSHDYNVFGKGNKFRDIKIPDYALKMLEDEYIKNEYPARARLYRKKFGKKCPLSILFLTAEGVPVTPSMIANATNYAKRLAVAKDPSFATTNIFYHARKWWPTMMMVQHHNGEDILKKDAEVMHVALTQVIINQMGHEDPSTTYQHYLVLARYLVMANRGITHETIHEDALNIHEALEKFG</sequence>
<dbReference type="AlphaFoldDB" id="A0A191YQ13"/>
<dbReference type="InterPro" id="IPR011010">
    <property type="entry name" value="DNA_brk_join_enz"/>
</dbReference>
<gene>
    <name evidence="2" type="ORF">PMA3_06610</name>
</gene>
<dbReference type="SUPFAM" id="SSF56349">
    <property type="entry name" value="DNA breaking-rejoining enzymes"/>
    <property type="match status" value="1"/>
</dbReference>
<dbReference type="GO" id="GO:0006310">
    <property type="term" value="P:DNA recombination"/>
    <property type="evidence" value="ECO:0007669"/>
    <property type="project" value="UniProtKB-KW"/>
</dbReference>
<dbReference type="GO" id="GO:0003677">
    <property type="term" value="F:DNA binding"/>
    <property type="evidence" value="ECO:0007669"/>
    <property type="project" value="InterPro"/>
</dbReference>
<accession>A0A191YQ13</accession>
<dbReference type="GO" id="GO:0015074">
    <property type="term" value="P:DNA integration"/>
    <property type="evidence" value="ECO:0007669"/>
    <property type="project" value="InterPro"/>
</dbReference>
<keyword evidence="1" id="KW-0233">DNA recombination</keyword>
<evidence type="ECO:0008006" key="4">
    <source>
        <dbReference type="Google" id="ProtNLM"/>
    </source>
</evidence>
<dbReference type="EMBL" id="CP014870">
    <property type="protein sequence ID" value="ANJ54849.1"/>
    <property type="molecule type" value="Genomic_DNA"/>
</dbReference>
<dbReference type="Proteomes" id="UP000078354">
    <property type="component" value="Chromosome"/>
</dbReference>
<evidence type="ECO:0000313" key="2">
    <source>
        <dbReference type="EMBL" id="ANJ54849.1"/>
    </source>
</evidence>
<proteinExistence type="predicted"/>
<evidence type="ECO:0000313" key="3">
    <source>
        <dbReference type="Proteomes" id="UP000078354"/>
    </source>
</evidence>
<protein>
    <recommendedName>
        <fullName evidence="4">Tyr recombinase domain-containing protein</fullName>
    </recommendedName>
</protein>
<dbReference type="Gene3D" id="1.10.443.10">
    <property type="entry name" value="Intergrase catalytic core"/>
    <property type="match status" value="1"/>
</dbReference>
<dbReference type="InterPro" id="IPR013762">
    <property type="entry name" value="Integrase-like_cat_sf"/>
</dbReference>
<dbReference type="OrthoDB" id="9150036at2"/>
<reference evidence="2 3" key="1">
    <citation type="journal article" date="2018" name="Syst. Appl. Microbiol.">
        <title>Pseudomonas silesiensis sp. nov. strain A3T isolated from a biological pesticide sewage treatment plant and analysis of the complete genome sequence.</title>
        <authorList>
            <person name="Kaminski M.A."/>
            <person name="Furmanczyk E.M."/>
            <person name="Sobczak A."/>
            <person name="Dziembowski A."/>
            <person name="Lipinski L."/>
        </authorList>
    </citation>
    <scope>NUCLEOTIDE SEQUENCE [LARGE SCALE GENOMIC DNA]</scope>
    <source>
        <strain evidence="2 3">A3</strain>
    </source>
</reference>